<keyword evidence="4 5" id="KW-0720">Serine protease</keyword>
<dbReference type="Pfam" id="PF03572">
    <property type="entry name" value="Peptidase_S41"/>
    <property type="match status" value="1"/>
</dbReference>
<dbReference type="PANTHER" id="PTHR32060">
    <property type="entry name" value="TAIL-SPECIFIC PROTEASE"/>
    <property type="match status" value="1"/>
</dbReference>
<feature type="domain" description="PDZ" evidence="7">
    <location>
        <begin position="97"/>
        <end position="166"/>
    </location>
</feature>
<dbReference type="InterPro" id="IPR036034">
    <property type="entry name" value="PDZ_sf"/>
</dbReference>
<dbReference type="CDD" id="cd06782">
    <property type="entry name" value="cpPDZ_CPP-like"/>
    <property type="match status" value="1"/>
</dbReference>
<dbReference type="SUPFAM" id="SSF50156">
    <property type="entry name" value="PDZ domain-like"/>
    <property type="match status" value="1"/>
</dbReference>
<evidence type="ECO:0000256" key="6">
    <source>
        <dbReference type="SAM" id="SignalP"/>
    </source>
</evidence>
<protein>
    <recommendedName>
        <fullName evidence="7">PDZ domain-containing protein</fullName>
    </recommendedName>
</protein>
<dbReference type="STRING" id="29343.CCDG5_0117"/>
<evidence type="ECO:0000256" key="1">
    <source>
        <dbReference type="ARBA" id="ARBA00009179"/>
    </source>
</evidence>
<feature type="chain" id="PRO_5001740245" description="PDZ domain-containing protein" evidence="6">
    <location>
        <begin position="22"/>
        <end position="397"/>
    </location>
</feature>
<comment type="similarity">
    <text evidence="1 5">Belongs to the peptidase S41A family.</text>
</comment>
<keyword evidence="9" id="KW-1185">Reference proteome</keyword>
<organism evidence="8 9">
    <name type="scientific">[Clostridium] cellulosi</name>
    <dbReference type="NCBI Taxonomy" id="29343"/>
    <lineage>
        <taxon>Bacteria</taxon>
        <taxon>Bacillati</taxon>
        <taxon>Bacillota</taxon>
        <taxon>Clostridia</taxon>
        <taxon>Eubacteriales</taxon>
        <taxon>Oscillospiraceae</taxon>
        <taxon>Oscillospiraceae incertae sedis</taxon>
    </lineage>
</organism>
<dbReference type="InterPro" id="IPR005151">
    <property type="entry name" value="Tail-specific_protease"/>
</dbReference>
<dbReference type="GO" id="GO:0004175">
    <property type="term" value="F:endopeptidase activity"/>
    <property type="evidence" value="ECO:0007669"/>
    <property type="project" value="TreeGrafter"/>
</dbReference>
<evidence type="ECO:0000256" key="5">
    <source>
        <dbReference type="RuleBase" id="RU004404"/>
    </source>
</evidence>
<feature type="signal peptide" evidence="6">
    <location>
        <begin position="1"/>
        <end position="21"/>
    </location>
</feature>
<name>A0A078KI81_9FIRM</name>
<dbReference type="AlphaFoldDB" id="A0A078KI81"/>
<dbReference type="SUPFAM" id="SSF52096">
    <property type="entry name" value="ClpP/crotonase"/>
    <property type="match status" value="1"/>
</dbReference>
<keyword evidence="2 5" id="KW-0645">Protease</keyword>
<evidence type="ECO:0000256" key="2">
    <source>
        <dbReference type="ARBA" id="ARBA00022670"/>
    </source>
</evidence>
<dbReference type="PANTHER" id="PTHR32060:SF30">
    <property type="entry name" value="CARBOXY-TERMINAL PROCESSING PROTEASE CTPA"/>
    <property type="match status" value="1"/>
</dbReference>
<dbReference type="GO" id="GO:0006508">
    <property type="term" value="P:proteolysis"/>
    <property type="evidence" value="ECO:0007669"/>
    <property type="project" value="UniProtKB-KW"/>
</dbReference>
<evidence type="ECO:0000313" key="8">
    <source>
        <dbReference type="EMBL" id="CDZ23261.1"/>
    </source>
</evidence>
<dbReference type="InterPro" id="IPR004447">
    <property type="entry name" value="Peptidase_S41A"/>
</dbReference>
<dbReference type="NCBIfam" id="TIGR00225">
    <property type="entry name" value="prc"/>
    <property type="match status" value="1"/>
</dbReference>
<dbReference type="EMBL" id="LM995447">
    <property type="protein sequence ID" value="CDZ23261.1"/>
    <property type="molecule type" value="Genomic_DNA"/>
</dbReference>
<evidence type="ECO:0000256" key="4">
    <source>
        <dbReference type="ARBA" id="ARBA00022825"/>
    </source>
</evidence>
<dbReference type="InterPro" id="IPR001478">
    <property type="entry name" value="PDZ"/>
</dbReference>
<dbReference type="Pfam" id="PF13180">
    <property type="entry name" value="PDZ_2"/>
    <property type="match status" value="1"/>
</dbReference>
<dbReference type="PATRIC" id="fig|29343.3.peg.119"/>
<dbReference type="InterPro" id="IPR029045">
    <property type="entry name" value="ClpP/crotonase-like_dom_sf"/>
</dbReference>
<dbReference type="OrthoDB" id="9812068at2"/>
<dbReference type="Gene3D" id="2.30.42.10">
    <property type="match status" value="1"/>
</dbReference>
<evidence type="ECO:0000313" key="9">
    <source>
        <dbReference type="Proteomes" id="UP000032431"/>
    </source>
</evidence>
<proteinExistence type="inferred from homology"/>
<accession>A0A078KI81</accession>
<evidence type="ECO:0000256" key="3">
    <source>
        <dbReference type="ARBA" id="ARBA00022801"/>
    </source>
</evidence>
<dbReference type="GO" id="GO:0008236">
    <property type="term" value="F:serine-type peptidase activity"/>
    <property type="evidence" value="ECO:0007669"/>
    <property type="project" value="UniProtKB-KW"/>
</dbReference>
<dbReference type="HOGENOM" id="CLU_017295_3_2_9"/>
<dbReference type="CDD" id="cd07560">
    <property type="entry name" value="Peptidase_S41_CPP"/>
    <property type="match status" value="1"/>
</dbReference>
<dbReference type="SMART" id="SM00245">
    <property type="entry name" value="TSPc"/>
    <property type="match status" value="1"/>
</dbReference>
<sequence>MKKKISLGAAISLMALTAAVAVSMTAIFMMKSLNVSISNFTQRTALFKKLADVDATVRAKYIGTINEDILEDSTIAGYVNGLGDKYGVYLDANDYKSIALSNEGRSIGIGVNVVKTDDGYMKVVSVIDGSPAQAAGVKVNDVITTIGNEDVKATGYANALNLLKGSEGTTVTFKVLRDGTSIPFTITRKKYEVSSVSSRLIGNLGYVKIMEFDKKTPTEFSSQVDKLIADGAKGLVFDVRNNPGGLLESVEPIIDKIVPAGPVVSAKYKDGPKKVLYKSDAKEINLPMAVITNQNTASAAELFAAALKDYNKAKLVGTRTYGKGTMQEICDLSDGTALDISVAYFYPPKSDNFEGKGVAPDIKVELSEEKQRNFYSLDESDDDQLQAAISYVEMQIK</sequence>
<dbReference type="GO" id="GO:0007165">
    <property type="term" value="P:signal transduction"/>
    <property type="evidence" value="ECO:0007669"/>
    <property type="project" value="TreeGrafter"/>
</dbReference>
<gene>
    <name evidence="8" type="ORF">CCDG5_0117</name>
</gene>
<dbReference type="Gene3D" id="3.90.226.10">
    <property type="entry name" value="2-enoyl-CoA Hydratase, Chain A, domain 1"/>
    <property type="match status" value="1"/>
</dbReference>
<dbReference type="SMART" id="SM00228">
    <property type="entry name" value="PDZ"/>
    <property type="match status" value="1"/>
</dbReference>
<dbReference type="KEGG" id="ccel:CCDG5_0117"/>
<reference evidence="9" key="1">
    <citation type="submission" date="2014-07" db="EMBL/GenBank/DDBJ databases">
        <authorList>
            <person name="Wibberg D."/>
        </authorList>
    </citation>
    <scope>NUCLEOTIDE SEQUENCE [LARGE SCALE GENOMIC DNA]</scope>
    <source>
        <strain evidence="9">DG5</strain>
    </source>
</reference>
<keyword evidence="6" id="KW-0732">Signal</keyword>
<evidence type="ECO:0000259" key="7">
    <source>
        <dbReference type="PROSITE" id="PS50106"/>
    </source>
</evidence>
<dbReference type="GO" id="GO:0030288">
    <property type="term" value="C:outer membrane-bounded periplasmic space"/>
    <property type="evidence" value="ECO:0007669"/>
    <property type="project" value="TreeGrafter"/>
</dbReference>
<dbReference type="PROSITE" id="PS50106">
    <property type="entry name" value="PDZ"/>
    <property type="match status" value="1"/>
</dbReference>
<dbReference type="Proteomes" id="UP000032431">
    <property type="component" value="Chromosome I"/>
</dbReference>
<keyword evidence="3 5" id="KW-0378">Hydrolase</keyword>